<sequence length="623" mass="69881">MKSKILELIKKLLKEANNNQPVVESATLKDLGIDSLDAVDLIRPDILEQIKAARDQGDLSENAEYDSARLEQGKIEGRIKEIQEILDHAEIIQSAIKDRKVHLGTKVTIFDEQDKTEATYGIVGAIEANPDENLISNDSPIARAILDKQEGQTVEVRVVMGLLKPTDGKIKILGTEVNYRTLRQLRNQVGIVFQNPDNQFIGMTAEDDIAFGLENRNYEPKEMKRIIQQVATRMNIVDLLETEPSKLSGGQKQRVAIAGILAFNPKILIFDEATSMLDPKGKKELKQIMLELRNDGTKKTVISITHDMEEVINADRVIIMYRGQVKRVGTPREVFNDYRFVEIHNISHIYDRHLPTAYGALKAFSYRFRKNKIYAIIGNSGSGKSTMVQHLNGLLSSLTGHIVIEDFVINSAKRKIAHIKKLRNKIAMVFQFPEYQLFKDTIEKDITFGPIALKVGRYEKLANGKSRKLSKREYALKMHKVAEEKLTLLGMGLEYLPRSPFGLSGGQKRRVAIAGILAIDSHTIIFDEPTAGLDPAGEEEMMKIITDLRDAGKTVIIVTHNMDHVIQVADEVIVMDHGTLCVAGEPYDIFVNSEILARTALSKPLLVQAIETLTQKNAKYEPL</sequence>
<dbReference type="SMART" id="SM00382">
    <property type="entry name" value="AAA"/>
    <property type="match status" value="2"/>
</dbReference>
<dbReference type="GO" id="GO:0003677">
    <property type="term" value="F:DNA binding"/>
    <property type="evidence" value="ECO:0007669"/>
    <property type="project" value="UniProtKB-KW"/>
</dbReference>
<dbReference type="SUPFAM" id="SSF46557">
    <property type="entry name" value="GreA transcript cleavage protein, N-terminal domain"/>
    <property type="match status" value="1"/>
</dbReference>
<dbReference type="GO" id="GO:0016887">
    <property type="term" value="F:ATP hydrolysis activity"/>
    <property type="evidence" value="ECO:0007669"/>
    <property type="project" value="InterPro"/>
</dbReference>
<keyword evidence="8" id="KW-0805">Transcription regulation</keyword>
<dbReference type="EMBL" id="CAJOBA010000028">
    <property type="protein sequence ID" value="CAF3496262.1"/>
    <property type="molecule type" value="Genomic_DNA"/>
</dbReference>
<keyword evidence="6" id="KW-0067">ATP-binding</keyword>
<name>A0A8S2CQU5_9BILA</name>
<dbReference type="HAMAP" id="MF_00105">
    <property type="entry name" value="GreA_GreB"/>
    <property type="match status" value="1"/>
</dbReference>
<keyword evidence="11" id="KW-0804">Transcription</keyword>
<evidence type="ECO:0000256" key="8">
    <source>
        <dbReference type="ARBA" id="ARBA00023015"/>
    </source>
</evidence>
<dbReference type="NCBIfam" id="NF010167">
    <property type="entry name" value="PRK13648.1"/>
    <property type="match status" value="2"/>
</dbReference>
<evidence type="ECO:0000256" key="1">
    <source>
        <dbReference type="ARBA" id="ARBA00004202"/>
    </source>
</evidence>
<comment type="subcellular location">
    <subcellularLocation>
        <location evidence="1">Cell membrane</location>
        <topology evidence="1">Peripheral membrane protein</topology>
    </subcellularLocation>
</comment>
<dbReference type="Pfam" id="PF00005">
    <property type="entry name" value="ABC_tran"/>
    <property type="match status" value="2"/>
</dbReference>
<dbReference type="FunFam" id="3.40.50.300:FF:000224">
    <property type="entry name" value="Energy-coupling factor transporter ATP-binding protein EcfA"/>
    <property type="match status" value="1"/>
</dbReference>
<dbReference type="PROSITE" id="PS50893">
    <property type="entry name" value="ABC_TRANSPORTER_2"/>
    <property type="match status" value="2"/>
</dbReference>
<evidence type="ECO:0000256" key="6">
    <source>
        <dbReference type="ARBA" id="ARBA00022840"/>
    </source>
</evidence>
<dbReference type="InterPro" id="IPR003593">
    <property type="entry name" value="AAA+_ATPase"/>
</dbReference>
<evidence type="ECO:0000313" key="14">
    <source>
        <dbReference type="EMBL" id="CAF3496262.1"/>
    </source>
</evidence>
<evidence type="ECO:0000259" key="12">
    <source>
        <dbReference type="PROSITE" id="PS50893"/>
    </source>
</evidence>
<dbReference type="Gene3D" id="1.10.1200.10">
    <property type="entry name" value="ACP-like"/>
    <property type="match status" value="1"/>
</dbReference>
<evidence type="ECO:0000256" key="4">
    <source>
        <dbReference type="ARBA" id="ARBA00022475"/>
    </source>
</evidence>
<dbReference type="FunFam" id="1.10.287.180:FF:000001">
    <property type="entry name" value="Transcription elongation factor GreA"/>
    <property type="match status" value="1"/>
</dbReference>
<dbReference type="PANTHER" id="PTHR43553">
    <property type="entry name" value="HEAVY METAL TRANSPORTER"/>
    <property type="match status" value="1"/>
</dbReference>
<organism evidence="13 15">
    <name type="scientific">Didymodactylos carnosus</name>
    <dbReference type="NCBI Taxonomy" id="1234261"/>
    <lineage>
        <taxon>Eukaryota</taxon>
        <taxon>Metazoa</taxon>
        <taxon>Spiralia</taxon>
        <taxon>Gnathifera</taxon>
        <taxon>Rotifera</taxon>
        <taxon>Eurotatoria</taxon>
        <taxon>Bdelloidea</taxon>
        <taxon>Philodinida</taxon>
        <taxon>Philodinidae</taxon>
        <taxon>Didymodactylos</taxon>
    </lineage>
</organism>
<dbReference type="Gene3D" id="1.10.287.180">
    <property type="entry name" value="Transcription elongation factor, GreA/GreB, N-terminal domain"/>
    <property type="match status" value="1"/>
</dbReference>
<dbReference type="PANTHER" id="PTHR43553:SF27">
    <property type="entry name" value="ENERGY-COUPLING FACTOR TRANSPORTER ATP-BINDING PROTEIN ECFA2"/>
    <property type="match status" value="1"/>
</dbReference>
<evidence type="ECO:0000256" key="7">
    <source>
        <dbReference type="ARBA" id="ARBA00022967"/>
    </source>
</evidence>
<dbReference type="InterPro" id="IPR050095">
    <property type="entry name" value="ECF_ABC_transporter_ATP-bd"/>
</dbReference>
<keyword evidence="9" id="KW-0238">DNA-binding</keyword>
<dbReference type="InterPro" id="IPR036805">
    <property type="entry name" value="Tscrpt_elong_fac_GreA/B_N_sf"/>
</dbReference>
<dbReference type="Pfam" id="PF03449">
    <property type="entry name" value="GreA_GreB_N"/>
    <property type="match status" value="1"/>
</dbReference>
<dbReference type="SUPFAM" id="SSF54534">
    <property type="entry name" value="FKBP-like"/>
    <property type="match status" value="1"/>
</dbReference>
<dbReference type="GO" id="GO:0032784">
    <property type="term" value="P:regulation of DNA-templated transcription elongation"/>
    <property type="evidence" value="ECO:0007669"/>
    <property type="project" value="InterPro"/>
</dbReference>
<dbReference type="Proteomes" id="UP000682733">
    <property type="component" value="Unassembled WGS sequence"/>
</dbReference>
<keyword evidence="7" id="KW-1278">Translocase</keyword>
<dbReference type="Gene3D" id="3.40.50.300">
    <property type="entry name" value="P-loop containing nucleotide triphosphate hydrolases"/>
    <property type="match status" value="2"/>
</dbReference>
<evidence type="ECO:0000256" key="2">
    <source>
        <dbReference type="ARBA" id="ARBA00005417"/>
    </source>
</evidence>
<dbReference type="GO" id="GO:0005524">
    <property type="term" value="F:ATP binding"/>
    <property type="evidence" value="ECO:0007669"/>
    <property type="project" value="UniProtKB-KW"/>
</dbReference>
<dbReference type="Proteomes" id="UP000677228">
    <property type="component" value="Unassembled WGS sequence"/>
</dbReference>
<evidence type="ECO:0000313" key="15">
    <source>
        <dbReference type="Proteomes" id="UP000677228"/>
    </source>
</evidence>
<dbReference type="EMBL" id="CAJNOK010000028">
    <property type="protein sequence ID" value="CAF0723813.1"/>
    <property type="molecule type" value="Genomic_DNA"/>
</dbReference>
<proteinExistence type="inferred from homology"/>
<dbReference type="CDD" id="cd03225">
    <property type="entry name" value="ABC_cobalt_CbiO_domain1"/>
    <property type="match status" value="2"/>
</dbReference>
<comment type="caution">
    <text evidence="13">The sequence shown here is derived from an EMBL/GenBank/DDBJ whole genome shotgun (WGS) entry which is preliminary data.</text>
</comment>
<keyword evidence="4" id="KW-1003">Cell membrane</keyword>
<evidence type="ECO:0000256" key="3">
    <source>
        <dbReference type="ARBA" id="ARBA00022448"/>
    </source>
</evidence>
<dbReference type="GO" id="GO:0042626">
    <property type="term" value="F:ATPase-coupled transmembrane transporter activity"/>
    <property type="evidence" value="ECO:0007669"/>
    <property type="project" value="TreeGrafter"/>
</dbReference>
<dbReference type="PROSITE" id="PS00211">
    <property type="entry name" value="ABC_TRANSPORTER_1"/>
    <property type="match status" value="2"/>
</dbReference>
<dbReference type="NCBIfam" id="NF001263">
    <property type="entry name" value="PRK00226.1-4"/>
    <property type="match status" value="1"/>
</dbReference>
<reference evidence="13" key="1">
    <citation type="submission" date="2021-02" db="EMBL/GenBank/DDBJ databases">
        <authorList>
            <person name="Nowell W R."/>
        </authorList>
    </citation>
    <scope>NUCLEOTIDE SEQUENCE</scope>
</reference>
<comment type="similarity">
    <text evidence="2">Belongs to the ABC transporter superfamily.</text>
</comment>
<accession>A0A8S2CQU5</accession>
<dbReference type="AlphaFoldDB" id="A0A8S2CQU5"/>
<gene>
    <name evidence="13" type="ORF">OVA965_LOCUS257</name>
    <name evidence="14" type="ORF">TMI583_LOCUS257</name>
</gene>
<evidence type="ECO:0000256" key="10">
    <source>
        <dbReference type="ARBA" id="ARBA00023136"/>
    </source>
</evidence>
<evidence type="ECO:0000256" key="5">
    <source>
        <dbReference type="ARBA" id="ARBA00022741"/>
    </source>
</evidence>
<dbReference type="InterPro" id="IPR022691">
    <property type="entry name" value="Tscrpt_elong_fac_GreA/B_N"/>
</dbReference>
<dbReference type="InterPro" id="IPR036736">
    <property type="entry name" value="ACP-like_sf"/>
</dbReference>
<keyword evidence="10" id="KW-0472">Membrane</keyword>
<keyword evidence="3" id="KW-0813">Transport</keyword>
<dbReference type="InterPro" id="IPR015856">
    <property type="entry name" value="ABC_transpr_CbiO/EcfA_su"/>
</dbReference>
<protein>
    <recommendedName>
        <fullName evidence="12">ABC transporter domain-containing protein</fullName>
    </recommendedName>
</protein>
<dbReference type="InterPro" id="IPR028624">
    <property type="entry name" value="Tscrpt_elong_fac_GreA/B"/>
</dbReference>
<feature type="domain" description="ABC transporter" evidence="12">
    <location>
        <begin position="110"/>
        <end position="347"/>
    </location>
</feature>
<evidence type="ECO:0000313" key="13">
    <source>
        <dbReference type="EMBL" id="CAF0723813.1"/>
    </source>
</evidence>
<dbReference type="InterPro" id="IPR003439">
    <property type="entry name" value="ABC_transporter-like_ATP-bd"/>
</dbReference>
<dbReference type="InterPro" id="IPR017871">
    <property type="entry name" value="ABC_transporter-like_CS"/>
</dbReference>
<dbReference type="InterPro" id="IPR027417">
    <property type="entry name" value="P-loop_NTPase"/>
</dbReference>
<dbReference type="GO" id="GO:0043190">
    <property type="term" value="C:ATP-binding cassette (ABC) transporter complex"/>
    <property type="evidence" value="ECO:0007669"/>
    <property type="project" value="TreeGrafter"/>
</dbReference>
<evidence type="ECO:0000256" key="9">
    <source>
        <dbReference type="ARBA" id="ARBA00023125"/>
    </source>
</evidence>
<feature type="domain" description="ABC transporter" evidence="12">
    <location>
        <begin position="341"/>
        <end position="602"/>
    </location>
</feature>
<dbReference type="SUPFAM" id="SSF52540">
    <property type="entry name" value="P-loop containing nucleoside triphosphate hydrolases"/>
    <property type="match status" value="2"/>
</dbReference>
<evidence type="ECO:0000256" key="11">
    <source>
        <dbReference type="ARBA" id="ARBA00023163"/>
    </source>
</evidence>
<dbReference type="GO" id="GO:0070063">
    <property type="term" value="F:RNA polymerase binding"/>
    <property type="evidence" value="ECO:0007669"/>
    <property type="project" value="InterPro"/>
</dbReference>
<keyword evidence="5" id="KW-0547">Nucleotide-binding</keyword>